<dbReference type="Proteomes" id="UP001732700">
    <property type="component" value="Chromosome 5C"/>
</dbReference>
<proteinExistence type="predicted"/>
<reference evidence="1" key="2">
    <citation type="submission" date="2025-09" db="UniProtKB">
        <authorList>
            <consortium name="EnsemblPlants"/>
        </authorList>
    </citation>
    <scope>IDENTIFICATION</scope>
</reference>
<keyword evidence="2" id="KW-1185">Reference proteome</keyword>
<organism evidence="1 2">
    <name type="scientific">Avena sativa</name>
    <name type="common">Oat</name>
    <dbReference type="NCBI Taxonomy" id="4498"/>
    <lineage>
        <taxon>Eukaryota</taxon>
        <taxon>Viridiplantae</taxon>
        <taxon>Streptophyta</taxon>
        <taxon>Embryophyta</taxon>
        <taxon>Tracheophyta</taxon>
        <taxon>Spermatophyta</taxon>
        <taxon>Magnoliopsida</taxon>
        <taxon>Liliopsida</taxon>
        <taxon>Poales</taxon>
        <taxon>Poaceae</taxon>
        <taxon>BOP clade</taxon>
        <taxon>Pooideae</taxon>
        <taxon>Poodae</taxon>
        <taxon>Poeae</taxon>
        <taxon>Poeae Chloroplast Group 1 (Aveneae type)</taxon>
        <taxon>Aveninae</taxon>
        <taxon>Avena</taxon>
    </lineage>
</organism>
<evidence type="ECO:0000313" key="1">
    <source>
        <dbReference type="EnsemblPlants" id="AVESA.00010b.r2.5CG0873180.1.CDS.1"/>
    </source>
</evidence>
<protein>
    <submittedName>
        <fullName evidence="1">Uncharacterized protein</fullName>
    </submittedName>
</protein>
<accession>A0ACD5XYE7</accession>
<dbReference type="EnsemblPlants" id="AVESA.00010b.r2.5CG0873180.1">
    <property type="protein sequence ID" value="AVESA.00010b.r2.5CG0873180.1.CDS.1"/>
    <property type="gene ID" value="AVESA.00010b.r2.5CG0873180"/>
</dbReference>
<evidence type="ECO:0000313" key="2">
    <source>
        <dbReference type="Proteomes" id="UP001732700"/>
    </source>
</evidence>
<sequence length="238" mass="25472">MRTLPSTPTPSQPQSRTPTPSPDRQQPQPEPEQPTHIDPLVNAQVSRQLQSIREQLDPTQQAEQASPTSAESMLAKVALERGGDTSASQEEILANASFLGGDNALPAASSDEEEGEEEEVFATPPDARQHQGDPVTMCTLPFTPTPSKSKSKSPTHDADDNAPPTKKPSVCITDARMSTPTPSSSQQQHQQPEPEQPAHADPLVRAVLTIPAKTTTTSSSCPVQVQDFLALGRHKGII</sequence>
<reference evidence="1" key="1">
    <citation type="submission" date="2021-05" db="EMBL/GenBank/DDBJ databases">
        <authorList>
            <person name="Scholz U."/>
            <person name="Mascher M."/>
            <person name="Fiebig A."/>
        </authorList>
    </citation>
    <scope>NUCLEOTIDE SEQUENCE [LARGE SCALE GENOMIC DNA]</scope>
</reference>
<name>A0ACD5XYE7_AVESA</name>